<organism evidence="1 2">
    <name type="scientific">Calothrix parasitica NIES-267</name>
    <dbReference type="NCBI Taxonomy" id="1973488"/>
    <lineage>
        <taxon>Bacteria</taxon>
        <taxon>Bacillati</taxon>
        <taxon>Cyanobacteriota</taxon>
        <taxon>Cyanophyceae</taxon>
        <taxon>Nostocales</taxon>
        <taxon>Calotrichaceae</taxon>
        <taxon>Calothrix</taxon>
    </lineage>
</organism>
<dbReference type="EMBL" id="AP018227">
    <property type="protein sequence ID" value="BAY83306.1"/>
    <property type="molecule type" value="Genomic_DNA"/>
</dbReference>
<sequence>MPPDYSGQNLRGRSFKGKNLAGANCVVLPEYLA</sequence>
<dbReference type="Proteomes" id="UP000218418">
    <property type="component" value="Chromosome"/>
</dbReference>
<reference evidence="1 2" key="1">
    <citation type="submission" date="2017-06" db="EMBL/GenBank/DDBJ databases">
        <title>Genome sequencing of cyanobaciteial culture collection at National Institute for Environmental Studies (NIES).</title>
        <authorList>
            <person name="Hirose Y."/>
            <person name="Shimura Y."/>
            <person name="Fujisawa T."/>
            <person name="Nakamura Y."/>
            <person name="Kawachi M."/>
        </authorList>
    </citation>
    <scope>NUCLEOTIDE SEQUENCE [LARGE SCALE GENOMIC DNA]</scope>
    <source>
        <strain evidence="1 2">NIES-267</strain>
    </source>
</reference>
<evidence type="ECO:0000313" key="2">
    <source>
        <dbReference type="Proteomes" id="UP000218418"/>
    </source>
</evidence>
<evidence type="ECO:0000313" key="1">
    <source>
        <dbReference type="EMBL" id="BAY83306.1"/>
    </source>
</evidence>
<protein>
    <recommendedName>
        <fullName evidence="3">Pentapeptide repeat-containing protein</fullName>
    </recommendedName>
</protein>
<name>A0A1Z4LPZ2_9CYAN</name>
<gene>
    <name evidence="1" type="ORF">NIES267_27930</name>
</gene>
<evidence type="ECO:0008006" key="3">
    <source>
        <dbReference type="Google" id="ProtNLM"/>
    </source>
</evidence>
<accession>A0A1Z4LPZ2</accession>
<dbReference type="AlphaFoldDB" id="A0A1Z4LPZ2"/>
<keyword evidence="2" id="KW-1185">Reference proteome</keyword>
<proteinExistence type="predicted"/>